<reference evidence="2 3" key="1">
    <citation type="submission" date="2017-05" db="EMBL/GenBank/DDBJ databases">
        <authorList>
            <person name="Song R."/>
            <person name="Chenine A.L."/>
            <person name="Ruprecht R.M."/>
        </authorList>
    </citation>
    <scope>NUCLEOTIDE SEQUENCE [LARGE SCALE GENOMIC DNA]</scope>
    <source>
        <strain evidence="2 3">CECT 7927</strain>
    </source>
</reference>
<gene>
    <name evidence="1" type="ORF">SBX37_20925</name>
    <name evidence="2" type="ORF">VIM7927_04410</name>
</gene>
<organism evidence="2 3">
    <name type="scientific">Vibrio mangrovi</name>
    <dbReference type="NCBI Taxonomy" id="474394"/>
    <lineage>
        <taxon>Bacteria</taxon>
        <taxon>Pseudomonadati</taxon>
        <taxon>Pseudomonadota</taxon>
        <taxon>Gammaproteobacteria</taxon>
        <taxon>Vibrionales</taxon>
        <taxon>Vibrionaceae</taxon>
        <taxon>Vibrio</taxon>
    </lineage>
</organism>
<dbReference type="Proteomes" id="UP000196125">
    <property type="component" value="Unassembled WGS sequence"/>
</dbReference>
<dbReference type="RefSeq" id="WP_159457485.1">
    <property type="nucleotide sequence ID" value="NZ_AP024884.1"/>
</dbReference>
<name>A0A1Y6IZG7_9VIBR</name>
<dbReference type="EMBL" id="FXXI01000017">
    <property type="protein sequence ID" value="SMS03047.1"/>
    <property type="molecule type" value="Genomic_DNA"/>
</dbReference>
<evidence type="ECO:0000313" key="1">
    <source>
        <dbReference type="EMBL" id="MDW6005335.1"/>
    </source>
</evidence>
<evidence type="ECO:0000313" key="2">
    <source>
        <dbReference type="EMBL" id="SMS03047.1"/>
    </source>
</evidence>
<dbReference type="Proteomes" id="UP001283366">
    <property type="component" value="Unassembled WGS sequence"/>
</dbReference>
<dbReference type="AlphaFoldDB" id="A0A1Y6IZG7"/>
<dbReference type="EMBL" id="JAWRCO010000002">
    <property type="protein sequence ID" value="MDW6005335.1"/>
    <property type="molecule type" value="Genomic_DNA"/>
</dbReference>
<proteinExistence type="predicted"/>
<evidence type="ECO:0000313" key="4">
    <source>
        <dbReference type="Proteomes" id="UP001283366"/>
    </source>
</evidence>
<reference evidence="1 4" key="2">
    <citation type="submission" date="2023-11" db="EMBL/GenBank/DDBJ databases">
        <title>Plant-associative lifestyle of Vibrio porteresiae and its evolutionary dynamics.</title>
        <authorList>
            <person name="Rameshkumar N."/>
            <person name="Kirti K."/>
        </authorList>
    </citation>
    <scope>NUCLEOTIDE SEQUENCE [LARGE SCALE GENOMIC DNA]</scope>
    <source>
        <strain evidence="1 4">MSSRF38</strain>
    </source>
</reference>
<accession>A0A1Y6IZG7</accession>
<evidence type="ECO:0000313" key="3">
    <source>
        <dbReference type="Proteomes" id="UP000196125"/>
    </source>
</evidence>
<protein>
    <submittedName>
        <fullName evidence="2">Uncharacterized protein</fullName>
    </submittedName>
</protein>
<keyword evidence="4" id="KW-1185">Reference proteome</keyword>
<sequence length="55" mass="6400">MFNKHHVFVPAELEIETFRSSAQTETVETERERLVRQAQELGMQESSAVEYKKCA</sequence>